<comment type="subcellular location">
    <subcellularLocation>
        <location evidence="1">Nucleus</location>
    </subcellularLocation>
</comment>
<evidence type="ECO:0000256" key="3">
    <source>
        <dbReference type="ARBA" id="ARBA00023242"/>
    </source>
</evidence>
<comment type="caution">
    <text evidence="7">The sequence shown here is derived from an EMBL/GenBank/DDBJ whole genome shotgun (WGS) entry which is preliminary data.</text>
</comment>
<dbReference type="InterPro" id="IPR007725">
    <property type="entry name" value="TIMELESS_C"/>
</dbReference>
<feature type="compositionally biased region" description="Polar residues" evidence="4">
    <location>
        <begin position="420"/>
        <end position="429"/>
    </location>
</feature>
<feature type="domain" description="Timeless N-terminal" evidence="5">
    <location>
        <begin position="43"/>
        <end position="300"/>
    </location>
</feature>
<feature type="compositionally biased region" description="Basic and acidic residues" evidence="4">
    <location>
        <begin position="315"/>
        <end position="329"/>
    </location>
</feature>
<evidence type="ECO:0000256" key="4">
    <source>
        <dbReference type="SAM" id="MobiDB-lite"/>
    </source>
</evidence>
<feature type="compositionally biased region" description="Basic and acidic residues" evidence="4">
    <location>
        <begin position="368"/>
        <end position="418"/>
    </location>
</feature>
<dbReference type="Pfam" id="PF05029">
    <property type="entry name" value="TIMELESS_C"/>
    <property type="match status" value="1"/>
</dbReference>
<protein>
    <recommendedName>
        <fullName evidence="9">Timeless</fullName>
    </recommendedName>
</protein>
<name>A0A8K0P4C9_LADFU</name>
<dbReference type="GO" id="GO:0006281">
    <property type="term" value="P:DNA repair"/>
    <property type="evidence" value="ECO:0007669"/>
    <property type="project" value="TreeGrafter"/>
</dbReference>
<feature type="region of interest" description="Disordered" evidence="4">
    <location>
        <begin position="348"/>
        <end position="547"/>
    </location>
</feature>
<dbReference type="PANTHER" id="PTHR22940">
    <property type="entry name" value="TIMEOUT/TIMELESS-2"/>
    <property type="match status" value="1"/>
</dbReference>
<comment type="similarity">
    <text evidence="2">Belongs to the timeless family.</text>
</comment>
<feature type="compositionally biased region" description="Basic and acidic residues" evidence="4">
    <location>
        <begin position="1312"/>
        <end position="1325"/>
    </location>
</feature>
<dbReference type="OrthoDB" id="6429365at2759"/>
<evidence type="ECO:0000259" key="5">
    <source>
        <dbReference type="Pfam" id="PF04821"/>
    </source>
</evidence>
<dbReference type="EMBL" id="KZ308637">
    <property type="protein sequence ID" value="KAG8232642.1"/>
    <property type="molecule type" value="Genomic_DNA"/>
</dbReference>
<dbReference type="GO" id="GO:0003677">
    <property type="term" value="F:DNA binding"/>
    <property type="evidence" value="ECO:0007669"/>
    <property type="project" value="TreeGrafter"/>
</dbReference>
<organism evidence="7 8">
    <name type="scientific">Ladona fulva</name>
    <name type="common">Scarce chaser dragonfly</name>
    <name type="synonym">Libellula fulva</name>
    <dbReference type="NCBI Taxonomy" id="123851"/>
    <lineage>
        <taxon>Eukaryota</taxon>
        <taxon>Metazoa</taxon>
        <taxon>Ecdysozoa</taxon>
        <taxon>Arthropoda</taxon>
        <taxon>Hexapoda</taxon>
        <taxon>Insecta</taxon>
        <taxon>Pterygota</taxon>
        <taxon>Palaeoptera</taxon>
        <taxon>Odonata</taxon>
        <taxon>Epiprocta</taxon>
        <taxon>Anisoptera</taxon>
        <taxon>Libelluloidea</taxon>
        <taxon>Libellulidae</taxon>
        <taxon>Ladona</taxon>
    </lineage>
</organism>
<evidence type="ECO:0000256" key="1">
    <source>
        <dbReference type="ARBA" id="ARBA00004123"/>
    </source>
</evidence>
<evidence type="ECO:0000256" key="2">
    <source>
        <dbReference type="ARBA" id="ARBA00008174"/>
    </source>
</evidence>
<dbReference type="Proteomes" id="UP000792457">
    <property type="component" value="Unassembled WGS sequence"/>
</dbReference>
<keyword evidence="3" id="KW-0539">Nucleus</keyword>
<dbReference type="InterPro" id="IPR044998">
    <property type="entry name" value="Timeless"/>
</dbReference>
<proteinExistence type="inferred from homology"/>
<feature type="region of interest" description="Disordered" evidence="4">
    <location>
        <begin position="1225"/>
        <end position="1254"/>
    </location>
</feature>
<gene>
    <name evidence="7" type="ORF">J437_LFUL012602</name>
</gene>
<reference evidence="7" key="2">
    <citation type="submission" date="2017-10" db="EMBL/GenBank/DDBJ databases">
        <title>Ladona fulva Genome sequencing and assembly.</title>
        <authorList>
            <person name="Murali S."/>
            <person name="Richards S."/>
            <person name="Bandaranaike D."/>
            <person name="Bellair M."/>
            <person name="Blankenburg K."/>
            <person name="Chao H."/>
            <person name="Dinh H."/>
            <person name="Doddapaneni H."/>
            <person name="Dugan-Rocha S."/>
            <person name="Elkadiri S."/>
            <person name="Gnanaolivu R."/>
            <person name="Hernandez B."/>
            <person name="Skinner E."/>
            <person name="Javaid M."/>
            <person name="Lee S."/>
            <person name="Li M."/>
            <person name="Ming W."/>
            <person name="Munidasa M."/>
            <person name="Muniz J."/>
            <person name="Nguyen L."/>
            <person name="Hughes D."/>
            <person name="Osuji N."/>
            <person name="Pu L.-L."/>
            <person name="Puazo M."/>
            <person name="Qu C."/>
            <person name="Quiroz J."/>
            <person name="Raj R."/>
            <person name="Weissenberger G."/>
            <person name="Xin Y."/>
            <person name="Zou X."/>
            <person name="Han Y."/>
            <person name="Worley K."/>
            <person name="Muzny D."/>
            <person name="Gibbs R."/>
        </authorList>
    </citation>
    <scope>NUCLEOTIDE SEQUENCE</scope>
    <source>
        <strain evidence="7">Sampled in the wild</strain>
    </source>
</reference>
<feature type="domain" description="Timeless C-terminal" evidence="6">
    <location>
        <begin position="1075"/>
        <end position="1184"/>
    </location>
</feature>
<evidence type="ECO:0000313" key="7">
    <source>
        <dbReference type="EMBL" id="KAG8232642.1"/>
    </source>
</evidence>
<evidence type="ECO:0000259" key="6">
    <source>
        <dbReference type="Pfam" id="PF05029"/>
    </source>
</evidence>
<sequence>MCYILAPMNLIINFFAPKDYTSNQKDISEYVKGSLLCAHISLGEILSYLTTEDKTMRNFRRALGVSQLIQTDLIPLLIHAKDDMKIMDATIRVLVNLTLPVECLLSLETLSQTKCGRQTISDLNHLLEIVKQAFVDPRVTSCLIQRMRSTIDMGRKLLAEECESIGNCLLLLRNILHIPDNKMNKTHSKPWHPAIDSNGNGASCGTSNQNLILWNIFAQNIDKVLLHLMTCPQRAEWDVPMVQLVALTYKDQHMASLLKMLQLWLETSMSSESSEDNESNTSPQPLSQGSENSSPVLTSEATSDSSDNGGAANEGGKKLQKGERSKGACEEDEESVQHALIIPSMNSLDDKHKDCKSNQESSQSCAADQEKNKQKENVNDGKVEKHSAEGKEQDCQKKKDLKPKKVEEEENINTDKDSGVFSQDSSHNWNSDKKGHMPSHQRHYHHQHHPHRYPHHHRSHVSHSTNKKDSTGASSTSINHPKGNAVSELSDCGYSTQRENQPESLSTSSNEDEGPIAKRSMKPGHQKHHLRQHHKLDSNKLTNANCGHPVKVQKSNLRRKRLVKRIHSANVKGVLHHIPTDDDISNLLKEFTLDFLLQGYGPLVSGLHMKLLSCCTHRAPGVHPSSTASIICSKPSLLPSSPTIRSPSPDLPPPPIDTSHFFWLITFFLRFSSQLELELEHISMVLSYDILSYLVYEGVGLCEEVELAMLHCQEFDVKPCLRRIHLVVTAIREFVQAVESYEKMAMNIPGREGDRVYLEMLKRQMAATRDLRCLFVLLLQHYNPSVMSKQYLQDVVVTNHVLLLFLEGGNGINSSSNNDNCNRRVGRRNSLLEEVDMMDHIQHFANRGIVQKYGQLLAAFQENGEFVNDCVFTMLHHIGGGEVNRPETLFQPTLLRAFSAMWESDFDICDDWSDLIEYIIHKFISNPQHGMSPKNPGIGIIPLGLPSGGNTLVSDKKELEESENKWTMEDLRDLRWFYAQSCRENNFLAKIVKLYRQKSGVTKSRDEVLNQLLSQKIIDSNQYASLKRSELPGEVEDKFVKPFSPPTPVSIQENFNGAENWDSEDVNEISKLKVNLINEGLEKEIHWLQGALLEACYVKLWMKKRKEGASYDSTHFHVMEPVPYHYALMGQPIPIIPWGIEEQRAVIQNTTFCQLLHCLGIQKPREDGIGGIYPRIPISFTPLDLLEAAKKLGDLTTGNMKFDPAELNPMELEEEMGENFKVPSEALHRNPDNKSPVHFHNTPPQLSPQPARCSLQKSPSEINIMATGIDTEKANSNINWLSIVGRSKNLSLIEKLPLKKETEENEEDCNEEERGTNIPPKEEHCLVGTGA</sequence>
<dbReference type="GO" id="GO:0048511">
    <property type="term" value="P:rhythmic process"/>
    <property type="evidence" value="ECO:0007669"/>
    <property type="project" value="UniProtKB-KW"/>
</dbReference>
<evidence type="ECO:0000313" key="8">
    <source>
        <dbReference type="Proteomes" id="UP000792457"/>
    </source>
</evidence>
<dbReference type="GO" id="GO:0031298">
    <property type="term" value="C:replication fork protection complex"/>
    <property type="evidence" value="ECO:0007669"/>
    <property type="project" value="TreeGrafter"/>
</dbReference>
<feature type="region of interest" description="Disordered" evidence="4">
    <location>
        <begin position="1300"/>
        <end position="1331"/>
    </location>
</feature>
<dbReference type="GO" id="GO:0043111">
    <property type="term" value="P:replication fork arrest"/>
    <property type="evidence" value="ECO:0007669"/>
    <property type="project" value="TreeGrafter"/>
</dbReference>
<feature type="compositionally biased region" description="Basic residues" evidence="4">
    <location>
        <begin position="519"/>
        <end position="534"/>
    </location>
</feature>
<feature type="compositionally biased region" description="Basic and acidic residues" evidence="4">
    <location>
        <begin position="348"/>
        <end position="357"/>
    </location>
</feature>
<feature type="compositionally biased region" description="Polar residues" evidence="4">
    <location>
        <begin position="493"/>
        <end position="509"/>
    </location>
</feature>
<reference evidence="7" key="1">
    <citation type="submission" date="2013-04" db="EMBL/GenBank/DDBJ databases">
        <authorList>
            <person name="Qu J."/>
            <person name="Murali S.C."/>
            <person name="Bandaranaike D."/>
            <person name="Bellair M."/>
            <person name="Blankenburg K."/>
            <person name="Chao H."/>
            <person name="Dinh H."/>
            <person name="Doddapaneni H."/>
            <person name="Downs B."/>
            <person name="Dugan-Rocha S."/>
            <person name="Elkadiri S."/>
            <person name="Gnanaolivu R.D."/>
            <person name="Hernandez B."/>
            <person name="Javaid M."/>
            <person name="Jayaseelan J.C."/>
            <person name="Lee S."/>
            <person name="Li M."/>
            <person name="Ming W."/>
            <person name="Munidasa M."/>
            <person name="Muniz J."/>
            <person name="Nguyen L."/>
            <person name="Ongeri F."/>
            <person name="Osuji N."/>
            <person name="Pu L.-L."/>
            <person name="Puazo M."/>
            <person name="Qu C."/>
            <person name="Quiroz J."/>
            <person name="Raj R."/>
            <person name="Weissenberger G."/>
            <person name="Xin Y."/>
            <person name="Zou X."/>
            <person name="Han Y."/>
            <person name="Richards S."/>
            <person name="Worley K."/>
            <person name="Muzny D."/>
            <person name="Gibbs R."/>
        </authorList>
    </citation>
    <scope>NUCLEOTIDE SEQUENCE</scope>
    <source>
        <strain evidence="7">Sampled in the wild</strain>
    </source>
</reference>
<feature type="region of interest" description="Disordered" evidence="4">
    <location>
        <begin position="271"/>
        <end position="335"/>
    </location>
</feature>
<dbReference type="GO" id="GO:0000076">
    <property type="term" value="P:DNA replication checkpoint signaling"/>
    <property type="evidence" value="ECO:0007669"/>
    <property type="project" value="TreeGrafter"/>
</dbReference>
<dbReference type="PANTHER" id="PTHR22940:SF5">
    <property type="entry name" value="PROTEIN TIMELESS"/>
    <property type="match status" value="1"/>
</dbReference>
<dbReference type="InterPro" id="IPR006906">
    <property type="entry name" value="Timeless_N"/>
</dbReference>
<accession>A0A8K0P4C9</accession>
<evidence type="ECO:0008006" key="9">
    <source>
        <dbReference type="Google" id="ProtNLM"/>
    </source>
</evidence>
<dbReference type="Pfam" id="PF04821">
    <property type="entry name" value="TIMELESS"/>
    <property type="match status" value="1"/>
</dbReference>
<keyword evidence="8" id="KW-1185">Reference proteome</keyword>
<feature type="compositionally biased region" description="Basic residues" evidence="4">
    <location>
        <begin position="436"/>
        <end position="461"/>
    </location>
</feature>
<feature type="compositionally biased region" description="Polar residues" evidence="4">
    <location>
        <begin position="283"/>
        <end position="308"/>
    </location>
</feature>